<gene>
    <name evidence="2" type="ORF">Sru01_50880</name>
</gene>
<dbReference type="Proteomes" id="UP000655287">
    <property type="component" value="Unassembled WGS sequence"/>
</dbReference>
<keyword evidence="1" id="KW-0812">Transmembrane</keyword>
<protein>
    <submittedName>
        <fullName evidence="2">Uncharacterized protein</fullName>
    </submittedName>
</protein>
<sequence>MVLLTIPLVLTATALVVLSPLAIDAIDDGGQWSRRSEIGQTYGAAAALLSVLALAAIAFSLVLQAREVKLAREQASRATHNELITMALNDPDYRECWGVFSTERDERSIRQQLYTNLVVSYWQTRFELGTFSETHLRHGAATVFSARPGRVFWRDAREARIRTSQTRKARRFHSILDEEYQKSLATMPTLEAAPVHRRTARLAGLLRGIADRLEGAGMRNG</sequence>
<evidence type="ECO:0000313" key="3">
    <source>
        <dbReference type="Proteomes" id="UP000655287"/>
    </source>
</evidence>
<dbReference type="InterPro" id="IPR045728">
    <property type="entry name" value="DUF6082"/>
</dbReference>
<dbReference type="AlphaFoldDB" id="A0A919R5K4"/>
<accession>A0A919R5K4</accession>
<name>A0A919R5K4_9ACTN</name>
<dbReference type="EMBL" id="BOOU01000068">
    <property type="protein sequence ID" value="GII80106.1"/>
    <property type="molecule type" value="Genomic_DNA"/>
</dbReference>
<evidence type="ECO:0000256" key="1">
    <source>
        <dbReference type="SAM" id="Phobius"/>
    </source>
</evidence>
<keyword evidence="1" id="KW-0472">Membrane</keyword>
<organism evidence="2 3">
    <name type="scientific">Sphaerisporangium rufum</name>
    <dbReference type="NCBI Taxonomy" id="1381558"/>
    <lineage>
        <taxon>Bacteria</taxon>
        <taxon>Bacillati</taxon>
        <taxon>Actinomycetota</taxon>
        <taxon>Actinomycetes</taxon>
        <taxon>Streptosporangiales</taxon>
        <taxon>Streptosporangiaceae</taxon>
        <taxon>Sphaerisporangium</taxon>
    </lineage>
</organism>
<feature type="transmembrane region" description="Helical" evidence="1">
    <location>
        <begin position="41"/>
        <end position="63"/>
    </location>
</feature>
<reference evidence="2" key="1">
    <citation type="submission" date="2021-01" db="EMBL/GenBank/DDBJ databases">
        <title>Whole genome shotgun sequence of Sphaerisporangium rufum NBRC 109079.</title>
        <authorList>
            <person name="Komaki H."/>
            <person name="Tamura T."/>
        </authorList>
    </citation>
    <scope>NUCLEOTIDE SEQUENCE</scope>
    <source>
        <strain evidence="2">NBRC 109079</strain>
    </source>
</reference>
<keyword evidence="3" id="KW-1185">Reference proteome</keyword>
<evidence type="ECO:0000313" key="2">
    <source>
        <dbReference type="EMBL" id="GII80106.1"/>
    </source>
</evidence>
<proteinExistence type="predicted"/>
<dbReference type="Pfam" id="PF19560">
    <property type="entry name" value="DUF6082"/>
    <property type="match status" value="1"/>
</dbReference>
<keyword evidence="1" id="KW-1133">Transmembrane helix</keyword>
<comment type="caution">
    <text evidence="2">The sequence shown here is derived from an EMBL/GenBank/DDBJ whole genome shotgun (WGS) entry which is preliminary data.</text>
</comment>